<dbReference type="GO" id="GO:0005524">
    <property type="term" value="F:ATP binding"/>
    <property type="evidence" value="ECO:0007669"/>
    <property type="project" value="UniProtKB-KW"/>
</dbReference>
<proteinExistence type="predicted"/>
<dbReference type="GO" id="GO:0046983">
    <property type="term" value="F:protein dimerization activity"/>
    <property type="evidence" value="ECO:0007669"/>
    <property type="project" value="InterPro"/>
</dbReference>
<feature type="region of interest" description="Disordered" evidence="9">
    <location>
        <begin position="403"/>
        <end position="433"/>
    </location>
</feature>
<evidence type="ECO:0000256" key="9">
    <source>
        <dbReference type="SAM" id="MobiDB-lite"/>
    </source>
</evidence>
<keyword evidence="10" id="KW-0812">Transmembrane</keyword>
<feature type="transmembrane region" description="Helical" evidence="10">
    <location>
        <begin position="159"/>
        <end position="179"/>
    </location>
</feature>
<protein>
    <recommendedName>
        <fullName evidence="2">histidine kinase</fullName>
        <ecNumber evidence="2">2.7.13.3</ecNumber>
    </recommendedName>
</protein>
<keyword evidence="6" id="KW-0418">Kinase</keyword>
<sequence>MRVRVLGYVLARTLVPVRSLRIAGGVVFAGAGVAATVAVLARGGGLSAVHVAVTPLVGWAFGVAGVLASLRERWRRVGLLLLAVGLAWFVHLADWTHIPVLVSATAPLRNAYMAVFGHLLLAFPTGRLRGRGVRALVVAGYLDAVGLHLAATLSDSPVLYDVEAAAGVVLACVAVGVLSRGDRLPAPVWAAAIVAFAALVGNLIVDRFAPGLALAWWVAFTLALAAVPFAFLAGLLGVRLRRAAVARLVVRLARVGDAASLRAAIAEAIGDPSLALAFWVPVRQGYVDASGHPATLPDPGGPAVATLVERDGHRIGALVHDAARRDPVLVDAVAAAAGLALDNARLQAELRANVAELEASRTRLVEATAAERRRIERNLHDGAQQRLVSVAFALGLARSRLAATTTPPAGPPAAGDGVWPRVTGAGDPAGAPDAGRSDVVGVLEAAQAGVAAALEDLRRLSQGIHPGVLAERGLRAALTELAFTAAVPVRLEWAAPDRLAGPVEETGYYVVAEALANAAKHSGASAVVVGAAKRGGSLVVSVRDDGVGGADERAGTGLRGLADRVAALGGRLTLTSPPGGGTTIEVEVPCG</sequence>
<dbReference type="SUPFAM" id="SSF55874">
    <property type="entry name" value="ATPase domain of HSP90 chaperone/DNA topoisomerase II/histidine kinase"/>
    <property type="match status" value="1"/>
</dbReference>
<dbReference type="PANTHER" id="PTHR24421:SF10">
    <property type="entry name" value="NITRATE_NITRITE SENSOR PROTEIN NARQ"/>
    <property type="match status" value="1"/>
</dbReference>
<reference evidence="12" key="1">
    <citation type="submission" date="2021-01" db="EMBL/GenBank/DDBJ databases">
        <title>Whole genome shotgun sequence of Actinoplanes rishiriensis NBRC 108556.</title>
        <authorList>
            <person name="Komaki H."/>
            <person name="Tamura T."/>
        </authorList>
    </citation>
    <scope>NUCLEOTIDE SEQUENCE</scope>
    <source>
        <strain evidence="12">NBRC 108556</strain>
    </source>
</reference>
<accession>A0A919K1K0</accession>
<feature type="transmembrane region" description="Helical" evidence="10">
    <location>
        <begin position="20"/>
        <end position="41"/>
    </location>
</feature>
<dbReference type="Gene3D" id="1.20.5.1930">
    <property type="match status" value="1"/>
</dbReference>
<dbReference type="Gene3D" id="3.30.565.10">
    <property type="entry name" value="Histidine kinase-like ATPase, C-terminal domain"/>
    <property type="match status" value="1"/>
</dbReference>
<dbReference type="EMBL" id="BOMV01000070">
    <property type="protein sequence ID" value="GIE99196.1"/>
    <property type="molecule type" value="Genomic_DNA"/>
</dbReference>
<organism evidence="12 13">
    <name type="scientific">Paractinoplanes rishiriensis</name>
    <dbReference type="NCBI Taxonomy" id="1050105"/>
    <lineage>
        <taxon>Bacteria</taxon>
        <taxon>Bacillati</taxon>
        <taxon>Actinomycetota</taxon>
        <taxon>Actinomycetes</taxon>
        <taxon>Micromonosporales</taxon>
        <taxon>Micromonosporaceae</taxon>
        <taxon>Paractinoplanes</taxon>
    </lineage>
</organism>
<dbReference type="CDD" id="cd16917">
    <property type="entry name" value="HATPase_UhpB-NarQ-NarX-like"/>
    <property type="match status" value="1"/>
</dbReference>
<dbReference type="AlphaFoldDB" id="A0A919K1K0"/>
<keyword evidence="5" id="KW-0547">Nucleotide-binding</keyword>
<keyword evidence="3" id="KW-0597">Phosphoprotein</keyword>
<evidence type="ECO:0000256" key="10">
    <source>
        <dbReference type="SAM" id="Phobius"/>
    </source>
</evidence>
<evidence type="ECO:0000313" key="13">
    <source>
        <dbReference type="Proteomes" id="UP000636960"/>
    </source>
</evidence>
<dbReference type="InterPro" id="IPR050482">
    <property type="entry name" value="Sensor_HK_TwoCompSys"/>
</dbReference>
<keyword evidence="8" id="KW-0902">Two-component regulatory system</keyword>
<evidence type="ECO:0000256" key="4">
    <source>
        <dbReference type="ARBA" id="ARBA00022679"/>
    </source>
</evidence>
<feature type="domain" description="Histidine kinase/HSP90-like ATPase" evidence="11">
    <location>
        <begin position="503"/>
        <end position="591"/>
    </location>
</feature>
<dbReference type="PANTHER" id="PTHR24421">
    <property type="entry name" value="NITRATE/NITRITE SENSOR PROTEIN NARX-RELATED"/>
    <property type="match status" value="1"/>
</dbReference>
<dbReference type="EC" id="2.7.13.3" evidence="2"/>
<dbReference type="InterPro" id="IPR011712">
    <property type="entry name" value="Sig_transdc_His_kin_sub3_dim/P"/>
</dbReference>
<evidence type="ECO:0000256" key="8">
    <source>
        <dbReference type="ARBA" id="ARBA00023012"/>
    </source>
</evidence>
<dbReference type="GO" id="GO:0016020">
    <property type="term" value="C:membrane"/>
    <property type="evidence" value="ECO:0007669"/>
    <property type="project" value="InterPro"/>
</dbReference>
<evidence type="ECO:0000256" key="1">
    <source>
        <dbReference type="ARBA" id="ARBA00000085"/>
    </source>
</evidence>
<evidence type="ECO:0000313" key="12">
    <source>
        <dbReference type="EMBL" id="GIE99196.1"/>
    </source>
</evidence>
<evidence type="ECO:0000256" key="7">
    <source>
        <dbReference type="ARBA" id="ARBA00022840"/>
    </source>
</evidence>
<evidence type="ECO:0000256" key="3">
    <source>
        <dbReference type="ARBA" id="ARBA00022553"/>
    </source>
</evidence>
<dbReference type="Pfam" id="PF02518">
    <property type="entry name" value="HATPase_c"/>
    <property type="match status" value="1"/>
</dbReference>
<feature type="transmembrane region" description="Helical" evidence="10">
    <location>
        <begin position="135"/>
        <end position="153"/>
    </location>
</feature>
<dbReference type="GO" id="GO:0000155">
    <property type="term" value="F:phosphorelay sensor kinase activity"/>
    <property type="evidence" value="ECO:0007669"/>
    <property type="project" value="InterPro"/>
</dbReference>
<feature type="compositionally biased region" description="Low complexity" evidence="9">
    <location>
        <begin position="403"/>
        <end position="415"/>
    </location>
</feature>
<dbReference type="Pfam" id="PF07730">
    <property type="entry name" value="HisKA_3"/>
    <property type="match status" value="1"/>
</dbReference>
<name>A0A919K1K0_9ACTN</name>
<dbReference type="InterPro" id="IPR036890">
    <property type="entry name" value="HATPase_C_sf"/>
</dbReference>
<comment type="catalytic activity">
    <reaction evidence="1">
        <text>ATP + protein L-histidine = ADP + protein N-phospho-L-histidine.</text>
        <dbReference type="EC" id="2.7.13.3"/>
    </reaction>
</comment>
<feature type="transmembrane region" description="Helical" evidence="10">
    <location>
        <begin position="77"/>
        <end position="98"/>
    </location>
</feature>
<evidence type="ECO:0000256" key="2">
    <source>
        <dbReference type="ARBA" id="ARBA00012438"/>
    </source>
</evidence>
<comment type="caution">
    <text evidence="12">The sequence shown here is derived from an EMBL/GenBank/DDBJ whole genome shotgun (WGS) entry which is preliminary data.</text>
</comment>
<feature type="transmembrane region" description="Helical" evidence="10">
    <location>
        <begin position="110"/>
        <end position="128"/>
    </location>
</feature>
<keyword evidence="4" id="KW-0808">Transferase</keyword>
<keyword evidence="7" id="KW-0067">ATP-binding</keyword>
<feature type="compositionally biased region" description="Low complexity" evidence="9">
    <location>
        <begin position="424"/>
        <end position="433"/>
    </location>
</feature>
<evidence type="ECO:0000256" key="5">
    <source>
        <dbReference type="ARBA" id="ARBA00022741"/>
    </source>
</evidence>
<dbReference type="SMART" id="SM00387">
    <property type="entry name" value="HATPase_c"/>
    <property type="match status" value="1"/>
</dbReference>
<feature type="transmembrane region" description="Helical" evidence="10">
    <location>
        <begin position="186"/>
        <end position="205"/>
    </location>
</feature>
<feature type="transmembrane region" description="Helical" evidence="10">
    <location>
        <begin position="217"/>
        <end position="238"/>
    </location>
</feature>
<dbReference type="InterPro" id="IPR003594">
    <property type="entry name" value="HATPase_dom"/>
</dbReference>
<gene>
    <name evidence="12" type="ORF">Ari01nite_66610</name>
</gene>
<keyword evidence="10" id="KW-1133">Transmembrane helix</keyword>
<evidence type="ECO:0000256" key="6">
    <source>
        <dbReference type="ARBA" id="ARBA00022777"/>
    </source>
</evidence>
<keyword evidence="13" id="KW-1185">Reference proteome</keyword>
<keyword evidence="10" id="KW-0472">Membrane</keyword>
<feature type="transmembrane region" description="Helical" evidence="10">
    <location>
        <begin position="47"/>
        <end position="70"/>
    </location>
</feature>
<dbReference type="Proteomes" id="UP000636960">
    <property type="component" value="Unassembled WGS sequence"/>
</dbReference>
<evidence type="ECO:0000259" key="11">
    <source>
        <dbReference type="SMART" id="SM00387"/>
    </source>
</evidence>